<keyword evidence="2" id="KW-1185">Reference proteome</keyword>
<evidence type="ECO:0000313" key="2">
    <source>
        <dbReference type="Proteomes" id="UP000807769"/>
    </source>
</evidence>
<accession>A0A9P7JE29</accession>
<dbReference type="AlphaFoldDB" id="A0A9P7JE29"/>
<dbReference type="OrthoDB" id="3226845at2759"/>
<gene>
    <name evidence="1" type="ORF">BJ212DRAFT_1271374</name>
</gene>
<comment type="caution">
    <text evidence="1">The sequence shown here is derived from an EMBL/GenBank/DDBJ whole genome shotgun (WGS) entry which is preliminary data.</text>
</comment>
<dbReference type="GeneID" id="64624970"/>
<dbReference type="RefSeq" id="XP_041193419.1">
    <property type="nucleotide sequence ID" value="XM_041330953.1"/>
</dbReference>
<protein>
    <recommendedName>
        <fullName evidence="3">CCR4-NOT transcription complex subunit 11</fullName>
    </recommendedName>
</protein>
<organism evidence="1 2">
    <name type="scientific">Suillus subaureus</name>
    <dbReference type="NCBI Taxonomy" id="48587"/>
    <lineage>
        <taxon>Eukaryota</taxon>
        <taxon>Fungi</taxon>
        <taxon>Dikarya</taxon>
        <taxon>Basidiomycota</taxon>
        <taxon>Agaricomycotina</taxon>
        <taxon>Agaricomycetes</taxon>
        <taxon>Agaricomycetidae</taxon>
        <taxon>Boletales</taxon>
        <taxon>Suillineae</taxon>
        <taxon>Suillaceae</taxon>
        <taxon>Suillus</taxon>
    </lineage>
</organism>
<dbReference type="GO" id="GO:0030014">
    <property type="term" value="C:CCR4-NOT complex"/>
    <property type="evidence" value="ECO:0007669"/>
    <property type="project" value="InterPro"/>
</dbReference>
<name>A0A9P7JE29_9AGAM</name>
<dbReference type="InterPro" id="IPR019312">
    <property type="entry name" value="CNOT11"/>
</dbReference>
<dbReference type="Pfam" id="PF10155">
    <property type="entry name" value="CNOT11"/>
    <property type="match status" value="1"/>
</dbReference>
<dbReference type="EMBL" id="JABBWG010000015">
    <property type="protein sequence ID" value="KAG1816859.1"/>
    <property type="molecule type" value="Genomic_DNA"/>
</dbReference>
<evidence type="ECO:0000313" key="1">
    <source>
        <dbReference type="EMBL" id="KAG1816859.1"/>
    </source>
</evidence>
<sequence length="461" mass="50985">MDNKLTWMSSSLPLTSTSRASPAIAMAGSRFFPKSSTSSQTFTTQKGSGDPTRASVVHLLARAHSLPCSAASQAFMQLVQPTARFQLALDMLLPLLTSSADLAQRILVSFILYSMYAPYPISLNPFKSVLYATFVKERELAIEISTEGGFSEREQLVWVLWKILKGDGNDIGPYSPSTLTKSPLPPELRASCLFLDEETFMENDPSTITAGEPKQFAEQGASKNSLPLLPPATETKITREIDRENERIAQAMKLVLAARDRALTLTEQRTLTPLIPHLTSPTMITSVDLPPIVSYNPNLAYQLVATLLMALPNNLAQDISVYLDALTLLPPTLPSFDLLGRLLRNTSAIPDYSTGGKTTIADIVRSEVLGRFIHESIKWLDNAERDEHEGLVSDDRFAKGFKMLLCRFYSSLLKLSIVDAASDADSTEMSHFTLRHSRFEEANALYCILASSRFDPFYTMI</sequence>
<proteinExistence type="predicted"/>
<evidence type="ECO:0008006" key="3">
    <source>
        <dbReference type="Google" id="ProtNLM"/>
    </source>
</evidence>
<reference evidence="1" key="1">
    <citation type="journal article" date="2020" name="New Phytol.">
        <title>Comparative genomics reveals dynamic genome evolution in host specialist ectomycorrhizal fungi.</title>
        <authorList>
            <person name="Lofgren L.A."/>
            <person name="Nguyen N.H."/>
            <person name="Vilgalys R."/>
            <person name="Ruytinx J."/>
            <person name="Liao H.L."/>
            <person name="Branco S."/>
            <person name="Kuo A."/>
            <person name="LaButti K."/>
            <person name="Lipzen A."/>
            <person name="Andreopoulos W."/>
            <person name="Pangilinan J."/>
            <person name="Riley R."/>
            <person name="Hundley H."/>
            <person name="Na H."/>
            <person name="Barry K."/>
            <person name="Grigoriev I.V."/>
            <person name="Stajich J.E."/>
            <person name="Kennedy P.G."/>
        </authorList>
    </citation>
    <scope>NUCLEOTIDE SEQUENCE</scope>
    <source>
        <strain evidence="1">MN1</strain>
    </source>
</reference>
<dbReference type="Proteomes" id="UP000807769">
    <property type="component" value="Unassembled WGS sequence"/>
</dbReference>